<dbReference type="AlphaFoldDB" id="U5EP09"/>
<name>U5EP09_9DIPT</name>
<evidence type="ECO:0000256" key="1">
    <source>
        <dbReference type="ARBA" id="ARBA00016548"/>
    </source>
</evidence>
<reference evidence="4" key="1">
    <citation type="journal article" date="2014" name="Insect Biochem. Mol. Biol.">
        <title>An insight into the sialome of the frog biting fly, Corethrella appendiculata.</title>
        <authorList>
            <person name="Ribeiro J.M.C."/>
            <person name="Chagas A.C."/>
            <person name="Pham V.M."/>
            <person name="Lounibos L.P."/>
            <person name="Calvo E."/>
        </authorList>
    </citation>
    <scope>NUCLEOTIDE SEQUENCE</scope>
    <source>
        <tissue evidence="4">Salivary glands</tissue>
    </source>
</reference>
<accession>U5EP09</accession>
<protein>
    <recommendedName>
        <fullName evidence="1">COMM domain-containing protein 3</fullName>
    </recommendedName>
</protein>
<evidence type="ECO:0000259" key="3">
    <source>
        <dbReference type="PROSITE" id="PS51269"/>
    </source>
</evidence>
<proteinExistence type="evidence at transcript level"/>
<comment type="similarity">
    <text evidence="2">Belongs to the COMM domain-containing protein 3 family.</text>
</comment>
<feature type="non-terminal residue" evidence="4">
    <location>
        <position position="1"/>
    </location>
</feature>
<evidence type="ECO:0000313" key="4">
    <source>
        <dbReference type="EMBL" id="JAB56003.1"/>
    </source>
</evidence>
<evidence type="ECO:0000256" key="2">
    <source>
        <dbReference type="ARBA" id="ARBA00093469"/>
    </source>
</evidence>
<dbReference type="InterPro" id="IPR017920">
    <property type="entry name" value="COMM"/>
</dbReference>
<dbReference type="InterPro" id="IPR037355">
    <property type="entry name" value="COMMD3"/>
</dbReference>
<feature type="domain" description="COMM" evidence="3">
    <location>
        <begin position="100"/>
        <end position="166"/>
    </location>
</feature>
<dbReference type="PANTHER" id="PTHR31159">
    <property type="entry name" value="COMM DOMAIN-CONTAINING PROTEIN 3"/>
    <property type="match status" value="1"/>
</dbReference>
<dbReference type="GO" id="GO:0006814">
    <property type="term" value="P:sodium ion transport"/>
    <property type="evidence" value="ECO:0007669"/>
    <property type="project" value="InterPro"/>
</dbReference>
<organism evidence="4">
    <name type="scientific">Corethrella appendiculata</name>
    <dbReference type="NCBI Taxonomy" id="1370023"/>
    <lineage>
        <taxon>Eukaryota</taxon>
        <taxon>Metazoa</taxon>
        <taxon>Ecdysozoa</taxon>
        <taxon>Arthropoda</taxon>
        <taxon>Hexapoda</taxon>
        <taxon>Insecta</taxon>
        <taxon>Pterygota</taxon>
        <taxon>Neoptera</taxon>
        <taxon>Endopterygota</taxon>
        <taxon>Diptera</taxon>
        <taxon>Nematocera</taxon>
        <taxon>Culicoidea</taxon>
        <taxon>Chaoboridae</taxon>
        <taxon>Corethrella</taxon>
    </lineage>
</organism>
<dbReference type="EMBL" id="GANO01003868">
    <property type="protein sequence ID" value="JAB56003.1"/>
    <property type="molecule type" value="mRNA"/>
</dbReference>
<dbReference type="PANTHER" id="PTHR31159:SF1">
    <property type="entry name" value="COMM DOMAIN-CONTAINING PROTEIN 3"/>
    <property type="match status" value="1"/>
</dbReference>
<dbReference type="Pfam" id="PF07258">
    <property type="entry name" value="COMM_domain"/>
    <property type="match status" value="1"/>
</dbReference>
<dbReference type="PROSITE" id="PS51269">
    <property type="entry name" value="COMM"/>
    <property type="match status" value="1"/>
</dbReference>
<sequence length="169" mass="19040">LSALSVDDRNNLINLVARKDSIQKIETNILSNYNLKIIEFALLSVFVQFTKFNKEIDKVCGLLENSGIDRGLIEELVTAFELRKGNLLHEAKGIGQGNFHVTDVSWTLSCDLSSSNSSTQAGDLNFKIAFENSENKDSLEFYCNPEELQILISKLRDIERHCEKVSNVK</sequence>